<evidence type="ECO:0000313" key="2">
    <source>
        <dbReference type="EMBL" id="AUR52520.1"/>
    </source>
</evidence>
<proteinExistence type="predicted"/>
<reference evidence="3" key="1">
    <citation type="submission" date="2017-11" db="EMBL/GenBank/DDBJ databases">
        <authorList>
            <person name="Chan K.G."/>
            <person name="Lee L.S."/>
        </authorList>
    </citation>
    <scope>NUCLEOTIDE SEQUENCE [LARGE SCALE GENOMIC DNA]</scope>
    <source>
        <strain evidence="3">DSM 100970</strain>
    </source>
</reference>
<accession>A0A2I7N7V9</accession>
<organism evidence="2 3">
    <name type="scientific">Aquella oligotrophica</name>
    <dbReference type="NCBI Taxonomy" id="2067065"/>
    <lineage>
        <taxon>Bacteria</taxon>
        <taxon>Pseudomonadati</taxon>
        <taxon>Pseudomonadota</taxon>
        <taxon>Betaproteobacteria</taxon>
        <taxon>Neisseriales</taxon>
        <taxon>Neisseriaceae</taxon>
        <taxon>Aquella</taxon>
    </lineage>
</organism>
<feature type="transmembrane region" description="Helical" evidence="1">
    <location>
        <begin position="6"/>
        <end position="32"/>
    </location>
</feature>
<keyword evidence="1" id="KW-0812">Transmembrane</keyword>
<keyword evidence="3" id="KW-1185">Reference proteome</keyword>
<protein>
    <submittedName>
        <fullName evidence="2">Uncharacterized protein</fullName>
    </submittedName>
</protein>
<dbReference type="Proteomes" id="UP000236655">
    <property type="component" value="Chromosome"/>
</dbReference>
<sequence length="187" mass="21237">MKKSCIYVTMPLSILITGRVRIVFLLLAIFLMNTAIWGRELRAPAMITLQNKTNRTIVIRPKFNDKLVCVYNCHDIQLEPMSFTHLDVFVAEVNTNADLYFYDKNLNTLLGAVSLSVTLGGTEVNDFRAVVIDTGEYINGQGIIYYQLLASSSDFEYNGRSQDKYTYLNISLNNPSENIKSAKFRVK</sequence>
<dbReference type="AlphaFoldDB" id="A0A2I7N7V9"/>
<dbReference type="KEGG" id="nba:CUN60_09490"/>
<dbReference type="EMBL" id="CP024847">
    <property type="protein sequence ID" value="AUR52520.1"/>
    <property type="molecule type" value="Genomic_DNA"/>
</dbReference>
<name>A0A2I7N7V9_9NEIS</name>
<evidence type="ECO:0000313" key="3">
    <source>
        <dbReference type="Proteomes" id="UP000236655"/>
    </source>
</evidence>
<keyword evidence="1" id="KW-1133">Transmembrane helix</keyword>
<keyword evidence="1" id="KW-0472">Membrane</keyword>
<dbReference type="RefSeq" id="WP_102951811.1">
    <property type="nucleotide sequence ID" value="NZ_CP024847.1"/>
</dbReference>
<evidence type="ECO:0000256" key="1">
    <source>
        <dbReference type="SAM" id="Phobius"/>
    </source>
</evidence>
<gene>
    <name evidence="2" type="ORF">CUN60_09490</name>
</gene>